<reference evidence="2" key="1">
    <citation type="submission" date="2016-12" db="EMBL/GenBank/DDBJ databases">
        <title>The genomes of Aspergillus section Nigri reveals drivers in fungal speciation.</title>
        <authorList>
            <consortium name="DOE Joint Genome Institute"/>
            <person name="Vesth T.C."/>
            <person name="Nybo J."/>
            <person name="Theobald S."/>
            <person name="Brandl J."/>
            <person name="Frisvad J.C."/>
            <person name="Nielsen K.F."/>
            <person name="Lyhne E.K."/>
            <person name="Kogle M.E."/>
            <person name="Kuo A."/>
            <person name="Riley R."/>
            <person name="Clum A."/>
            <person name="Nolan M."/>
            <person name="Lipzen A."/>
            <person name="Salamov A."/>
            <person name="Henrissat B."/>
            <person name="Wiebenga A."/>
            <person name="De vries R.P."/>
            <person name="Grigoriev I.V."/>
            <person name="Mortensen U.H."/>
            <person name="Andersen M.R."/>
            <person name="Baker S.E."/>
        </authorList>
    </citation>
    <scope>NUCLEOTIDE SEQUENCE</scope>
    <source>
        <strain evidence="2">CBS 122712</strain>
    </source>
</reference>
<dbReference type="Proteomes" id="UP000246171">
    <property type="component" value="Unassembled WGS sequence"/>
</dbReference>
<dbReference type="RefSeq" id="XP_025383495.1">
    <property type="nucleotide sequence ID" value="XM_025532226.1"/>
</dbReference>
<gene>
    <name evidence="2" type="ORF">BO83DRAFT_382434</name>
</gene>
<sequence length="94" mass="10731">MANLSPTRYSIASSVWSAWIRREEEGGGGWRSNTEMTLDRSRRPCTDIAHADFLTTQPEVSARKDRQSKPVQPRTTQKRDRKRAETGVNVDGQR</sequence>
<evidence type="ECO:0000313" key="3">
    <source>
        <dbReference type="Proteomes" id="UP000246171"/>
    </source>
</evidence>
<organism evidence="2 3">
    <name type="scientific">Aspergillus eucalypticola (strain CBS 122712 / IBT 29274)</name>
    <dbReference type="NCBI Taxonomy" id="1448314"/>
    <lineage>
        <taxon>Eukaryota</taxon>
        <taxon>Fungi</taxon>
        <taxon>Dikarya</taxon>
        <taxon>Ascomycota</taxon>
        <taxon>Pezizomycotina</taxon>
        <taxon>Eurotiomycetes</taxon>
        <taxon>Eurotiomycetidae</taxon>
        <taxon>Eurotiales</taxon>
        <taxon>Aspergillaceae</taxon>
        <taxon>Aspergillus</taxon>
        <taxon>Aspergillus subgen. Circumdati</taxon>
    </lineage>
</organism>
<evidence type="ECO:0000313" key="2">
    <source>
        <dbReference type="EMBL" id="PWY63848.1"/>
    </source>
</evidence>
<name>A0A317URW5_ASPEC</name>
<comment type="caution">
    <text evidence="2">The sequence shown here is derived from an EMBL/GenBank/DDBJ whole genome shotgun (WGS) entry which is preliminary data.</text>
</comment>
<dbReference type="GeneID" id="37054188"/>
<dbReference type="AlphaFoldDB" id="A0A317URW5"/>
<accession>A0A317URW5</accession>
<dbReference type="VEuPathDB" id="FungiDB:BO83DRAFT_382434"/>
<keyword evidence="3" id="KW-1185">Reference proteome</keyword>
<protein>
    <submittedName>
        <fullName evidence="2">Uncharacterized protein</fullName>
    </submittedName>
</protein>
<dbReference type="EMBL" id="MSFU01000034">
    <property type="protein sequence ID" value="PWY63848.1"/>
    <property type="molecule type" value="Genomic_DNA"/>
</dbReference>
<feature type="region of interest" description="Disordered" evidence="1">
    <location>
        <begin position="52"/>
        <end position="94"/>
    </location>
</feature>
<evidence type="ECO:0000256" key="1">
    <source>
        <dbReference type="SAM" id="MobiDB-lite"/>
    </source>
</evidence>
<proteinExistence type="predicted"/>